<dbReference type="PATRIC" id="fig|38307.3.peg.1584"/>
<protein>
    <submittedName>
        <fullName evidence="1">Oxidoreductase</fullName>
    </submittedName>
</protein>
<evidence type="ECO:0000313" key="1">
    <source>
        <dbReference type="EMBL" id="OAJ67904.1"/>
    </source>
</evidence>
<proteinExistence type="predicted"/>
<name>A0A1B6VL24_9PROT</name>
<organism evidence="1 2">
    <name type="scientific">Gluconobacter cerinus</name>
    <dbReference type="NCBI Taxonomy" id="38307"/>
    <lineage>
        <taxon>Bacteria</taxon>
        <taxon>Pseudomonadati</taxon>
        <taxon>Pseudomonadota</taxon>
        <taxon>Alphaproteobacteria</taxon>
        <taxon>Acetobacterales</taxon>
        <taxon>Acetobacteraceae</taxon>
        <taxon>Gluconobacter</taxon>
    </lineage>
</organism>
<comment type="caution">
    <text evidence="1">The sequence shown here is derived from an EMBL/GenBank/DDBJ whole genome shotgun (WGS) entry which is preliminary data.</text>
</comment>
<dbReference type="RefSeq" id="WP_064274280.1">
    <property type="nucleotide sequence ID" value="NZ_LUTU01000006.1"/>
</dbReference>
<dbReference type="EMBL" id="LUTU01000006">
    <property type="protein sequence ID" value="OAJ67904.1"/>
    <property type="molecule type" value="Genomic_DNA"/>
</dbReference>
<dbReference type="OrthoDB" id="9800421at2"/>
<dbReference type="AlphaFoldDB" id="A0A1B6VL24"/>
<accession>A0A1B6VL24</accession>
<sequence length="146" mass="16776">MKLFELNERPAKFHEALVTLSELAENTEARAVLLDVADDATALKPYLNRLELVVLRFPIFRDGRVFTQARELREYLRFSGEIRAEGHVLPDQAAFLKRCGVDNVVLPEGSDVELWEKQLHRFPVAYQRSVLPFRPVEGGLRIEEDS</sequence>
<gene>
    <name evidence="1" type="ORF">A0123_01543</name>
</gene>
<dbReference type="InterPro" id="IPR008318">
    <property type="entry name" value="UCP030820"/>
</dbReference>
<dbReference type="Pfam" id="PF06073">
    <property type="entry name" value="DUF934"/>
    <property type="match status" value="1"/>
</dbReference>
<dbReference type="Proteomes" id="UP000077786">
    <property type="component" value="Unassembled WGS sequence"/>
</dbReference>
<reference evidence="1 2" key="1">
    <citation type="submission" date="2016-03" db="EMBL/GenBank/DDBJ databases">
        <title>Draft genome sequence of Gluconobacter cerinus strain CECT 9110.</title>
        <authorList>
            <person name="Sainz F."/>
            <person name="Mas A."/>
            <person name="Torija M.J."/>
        </authorList>
    </citation>
    <scope>NUCLEOTIDE SEQUENCE [LARGE SCALE GENOMIC DNA]</scope>
    <source>
        <strain evidence="1 2">CECT 9110</strain>
    </source>
</reference>
<evidence type="ECO:0000313" key="2">
    <source>
        <dbReference type="Proteomes" id="UP000077786"/>
    </source>
</evidence>